<feature type="transmembrane region" description="Helical" evidence="13">
    <location>
        <begin position="116"/>
        <end position="136"/>
    </location>
</feature>
<dbReference type="PANTHER" id="PTHR32361:SF23">
    <property type="entry name" value="FERRIC-CHELATE REDUCTASE"/>
    <property type="match status" value="1"/>
</dbReference>
<proteinExistence type="inferred from homology"/>
<dbReference type="InterPro" id="IPR051410">
    <property type="entry name" value="Ferric/Cupric_Reductase"/>
</dbReference>
<keyword evidence="9" id="KW-0560">Oxidoreductase</keyword>
<evidence type="ECO:0000259" key="14">
    <source>
        <dbReference type="PROSITE" id="PS51384"/>
    </source>
</evidence>
<dbReference type="Pfam" id="PF01794">
    <property type="entry name" value="Ferric_reduct"/>
    <property type="match status" value="1"/>
</dbReference>
<feature type="transmembrane region" description="Helical" evidence="13">
    <location>
        <begin position="184"/>
        <end position="203"/>
    </location>
</feature>
<dbReference type="OrthoDB" id="17725at2759"/>
<dbReference type="GO" id="GO:0052851">
    <property type="term" value="F:ferric-chelate reductase (NADPH) activity"/>
    <property type="evidence" value="ECO:0007669"/>
    <property type="project" value="UniProtKB-EC"/>
</dbReference>
<dbReference type="Gene3D" id="3.40.50.80">
    <property type="entry name" value="Nucleotide-binding domain of ferredoxin-NADP reductase (FNR) module"/>
    <property type="match status" value="1"/>
</dbReference>
<keyword evidence="6 13" id="KW-0812">Transmembrane</keyword>
<sequence length="547" mass="60741">MMDHDASGTYYNGHYVPTQAERTAYQAAHSDAWAKTVCYGYYGIYFFAAGIGFAAIYNVYWTHLQKRAIRNIGRRTYSSPSMSLAFARAVGYRRLPTFIGRFVAPWVTVGNRATTLLLLLGTLFTTLYMFALTYYYRPPFYGSAPLGLRSEWLAMATLPFLVAFAQKINIVSVLTGASHQKLQVLHQGVAGLHFYTSLVHTIAMSIRSARERGLGYDWKMNEVYWTGFAALVPLVWLCFASLPVFRNAGYEFFWIFHLAAVGAYFGFLYIHVAGHLDGSAYMYATFAVFAFGSLLRLGNMLHVNLGHGLHTAHVTLRGPSLIAISIPTNLTWMPGQHVFLRFPGVRPLESHPFSICSIPSTSTTCPSQMGFLLAPNAGFTLSLKKKLQKAPRQQLKLTVLLDGPFGCSSPEMRAFDGVMLIAGGSGIAAVLPVFLDLAQCLQAESANKTRCQWVHLIWVVRRDRRDREVESTLHEAVSQNAIVTIFETEGTAHEGHELAHSKASSEAKIPPKQLLYTKVVLTCGQPSKYSPGRMMAGLQSLYADHFP</sequence>
<feature type="transmembrane region" description="Helical" evidence="13">
    <location>
        <begin position="223"/>
        <end position="245"/>
    </location>
</feature>
<name>A0A0D7BQN5_9AGAR</name>
<dbReference type="InterPro" id="IPR017938">
    <property type="entry name" value="Riboflavin_synthase-like_b-brl"/>
</dbReference>
<keyword evidence="4" id="KW-0813">Transport</keyword>
<dbReference type="SUPFAM" id="SSF63380">
    <property type="entry name" value="Riboflavin synthase domain-like"/>
    <property type="match status" value="1"/>
</dbReference>
<evidence type="ECO:0000256" key="2">
    <source>
        <dbReference type="ARBA" id="ARBA00006278"/>
    </source>
</evidence>
<accession>A0A0D7BQN5</accession>
<dbReference type="GO" id="GO:0006879">
    <property type="term" value="P:intracellular iron ion homeostasis"/>
    <property type="evidence" value="ECO:0007669"/>
    <property type="project" value="TreeGrafter"/>
</dbReference>
<dbReference type="InterPro" id="IPR013112">
    <property type="entry name" value="FAD-bd_8"/>
</dbReference>
<keyword evidence="5" id="KW-1003">Cell membrane</keyword>
<evidence type="ECO:0000256" key="11">
    <source>
        <dbReference type="ARBA" id="ARBA00023136"/>
    </source>
</evidence>
<evidence type="ECO:0000256" key="9">
    <source>
        <dbReference type="ARBA" id="ARBA00023002"/>
    </source>
</evidence>
<evidence type="ECO:0000256" key="6">
    <source>
        <dbReference type="ARBA" id="ARBA00022692"/>
    </source>
</evidence>
<keyword evidence="7" id="KW-0249">Electron transport</keyword>
<reference evidence="15 16" key="1">
    <citation type="journal article" date="2015" name="Fungal Genet. Biol.">
        <title>Evolution of novel wood decay mechanisms in Agaricales revealed by the genome sequences of Fistulina hepatica and Cylindrobasidium torrendii.</title>
        <authorList>
            <person name="Floudas D."/>
            <person name="Held B.W."/>
            <person name="Riley R."/>
            <person name="Nagy L.G."/>
            <person name="Koehler G."/>
            <person name="Ransdell A.S."/>
            <person name="Younus H."/>
            <person name="Chow J."/>
            <person name="Chiniquy J."/>
            <person name="Lipzen A."/>
            <person name="Tritt A."/>
            <person name="Sun H."/>
            <person name="Haridas S."/>
            <person name="LaButti K."/>
            <person name="Ohm R.A."/>
            <person name="Kues U."/>
            <person name="Blanchette R.A."/>
            <person name="Grigoriev I.V."/>
            <person name="Minto R.E."/>
            <person name="Hibbett D.S."/>
        </authorList>
    </citation>
    <scope>NUCLEOTIDE SEQUENCE [LARGE SCALE GENOMIC DNA]</scope>
    <source>
        <strain evidence="15 16">FP15055 ss-10</strain>
    </source>
</reference>
<evidence type="ECO:0000256" key="5">
    <source>
        <dbReference type="ARBA" id="ARBA00022475"/>
    </source>
</evidence>
<dbReference type="GO" id="GO:0006826">
    <property type="term" value="P:iron ion transport"/>
    <property type="evidence" value="ECO:0007669"/>
    <property type="project" value="TreeGrafter"/>
</dbReference>
<dbReference type="GO" id="GO:0015677">
    <property type="term" value="P:copper ion import"/>
    <property type="evidence" value="ECO:0007669"/>
    <property type="project" value="TreeGrafter"/>
</dbReference>
<comment type="similarity">
    <text evidence="2">Belongs to the ferric reductase (FRE) family.</text>
</comment>
<evidence type="ECO:0000256" key="12">
    <source>
        <dbReference type="ARBA" id="ARBA00048483"/>
    </source>
</evidence>
<evidence type="ECO:0000256" key="13">
    <source>
        <dbReference type="SAM" id="Phobius"/>
    </source>
</evidence>
<keyword evidence="8 13" id="KW-1133">Transmembrane helix</keyword>
<dbReference type="PROSITE" id="PS51384">
    <property type="entry name" value="FAD_FR"/>
    <property type="match status" value="1"/>
</dbReference>
<dbReference type="SFLD" id="SFLDG01168">
    <property type="entry name" value="Ferric_reductase_subgroup_(FRE"/>
    <property type="match status" value="1"/>
</dbReference>
<dbReference type="Proteomes" id="UP000054007">
    <property type="component" value="Unassembled WGS sequence"/>
</dbReference>
<dbReference type="EMBL" id="KN880443">
    <property type="protein sequence ID" value="KIY72479.1"/>
    <property type="molecule type" value="Genomic_DNA"/>
</dbReference>
<organism evidence="15 16">
    <name type="scientific">Cylindrobasidium torrendii FP15055 ss-10</name>
    <dbReference type="NCBI Taxonomy" id="1314674"/>
    <lineage>
        <taxon>Eukaryota</taxon>
        <taxon>Fungi</taxon>
        <taxon>Dikarya</taxon>
        <taxon>Basidiomycota</taxon>
        <taxon>Agaricomycotina</taxon>
        <taxon>Agaricomycetes</taxon>
        <taxon>Agaricomycetidae</taxon>
        <taxon>Agaricales</taxon>
        <taxon>Marasmiineae</taxon>
        <taxon>Physalacriaceae</taxon>
        <taxon>Cylindrobasidium</taxon>
    </lineage>
</organism>
<dbReference type="EC" id="1.16.1.9" evidence="3"/>
<keyword evidence="16" id="KW-1185">Reference proteome</keyword>
<keyword evidence="11 13" id="KW-0472">Membrane</keyword>
<dbReference type="Pfam" id="PF08022">
    <property type="entry name" value="FAD_binding_8"/>
    <property type="match status" value="1"/>
</dbReference>
<protein>
    <recommendedName>
        <fullName evidence="3">ferric-chelate reductase (NADPH)</fullName>
        <ecNumber evidence="3">1.16.1.9</ecNumber>
    </recommendedName>
</protein>
<gene>
    <name evidence="15" type="ORF">CYLTODRAFT_417875</name>
</gene>
<dbReference type="SUPFAM" id="SSF52343">
    <property type="entry name" value="Ferredoxin reductase-like, C-terminal NADP-linked domain"/>
    <property type="match status" value="1"/>
</dbReference>
<evidence type="ECO:0000256" key="7">
    <source>
        <dbReference type="ARBA" id="ARBA00022982"/>
    </source>
</evidence>
<evidence type="ECO:0000256" key="3">
    <source>
        <dbReference type="ARBA" id="ARBA00012668"/>
    </source>
</evidence>
<feature type="transmembrane region" description="Helical" evidence="13">
    <location>
        <begin position="252"/>
        <end position="274"/>
    </location>
</feature>
<dbReference type="STRING" id="1314674.A0A0D7BQN5"/>
<dbReference type="InterPro" id="IPR039261">
    <property type="entry name" value="FNR_nucleotide-bd"/>
</dbReference>
<evidence type="ECO:0000256" key="8">
    <source>
        <dbReference type="ARBA" id="ARBA00022989"/>
    </source>
</evidence>
<feature type="transmembrane region" description="Helical" evidence="13">
    <location>
        <begin position="280"/>
        <end position="297"/>
    </location>
</feature>
<dbReference type="PANTHER" id="PTHR32361">
    <property type="entry name" value="FERRIC/CUPRIC REDUCTASE TRANSMEMBRANE COMPONENT"/>
    <property type="match status" value="1"/>
</dbReference>
<dbReference type="Pfam" id="PF08030">
    <property type="entry name" value="NAD_binding_6"/>
    <property type="match status" value="1"/>
</dbReference>
<dbReference type="AlphaFoldDB" id="A0A0D7BQN5"/>
<evidence type="ECO:0000256" key="1">
    <source>
        <dbReference type="ARBA" id="ARBA00004651"/>
    </source>
</evidence>
<feature type="domain" description="FAD-binding FR-type" evidence="14">
    <location>
        <begin position="281"/>
        <end position="411"/>
    </location>
</feature>
<dbReference type="CDD" id="cd06186">
    <property type="entry name" value="NOX_Duox_like_FAD_NADP"/>
    <property type="match status" value="1"/>
</dbReference>
<dbReference type="InterPro" id="IPR017927">
    <property type="entry name" value="FAD-bd_FR_type"/>
</dbReference>
<feature type="transmembrane region" description="Helical" evidence="13">
    <location>
        <begin position="156"/>
        <end position="177"/>
    </location>
</feature>
<dbReference type="SFLD" id="SFLDS00052">
    <property type="entry name" value="Ferric_Reductase_Domain"/>
    <property type="match status" value="1"/>
</dbReference>
<dbReference type="GO" id="GO:0005886">
    <property type="term" value="C:plasma membrane"/>
    <property type="evidence" value="ECO:0007669"/>
    <property type="project" value="UniProtKB-SubCell"/>
</dbReference>
<dbReference type="InterPro" id="IPR013130">
    <property type="entry name" value="Fe3_Rdtase_TM_dom"/>
</dbReference>
<dbReference type="InterPro" id="IPR013121">
    <property type="entry name" value="Fe_red_NAD-bd_6"/>
</dbReference>
<keyword evidence="10" id="KW-0406">Ion transport</keyword>
<feature type="transmembrane region" description="Helical" evidence="13">
    <location>
        <begin position="39"/>
        <end position="60"/>
    </location>
</feature>
<comment type="subcellular location">
    <subcellularLocation>
        <location evidence="1">Cell membrane</location>
        <topology evidence="1">Multi-pass membrane protein</topology>
    </subcellularLocation>
</comment>
<evidence type="ECO:0000313" key="15">
    <source>
        <dbReference type="EMBL" id="KIY72479.1"/>
    </source>
</evidence>
<evidence type="ECO:0000313" key="16">
    <source>
        <dbReference type="Proteomes" id="UP000054007"/>
    </source>
</evidence>
<evidence type="ECO:0000256" key="4">
    <source>
        <dbReference type="ARBA" id="ARBA00022448"/>
    </source>
</evidence>
<evidence type="ECO:0000256" key="10">
    <source>
        <dbReference type="ARBA" id="ARBA00023065"/>
    </source>
</evidence>
<comment type="catalytic activity">
    <reaction evidence="12">
        <text>2 a Fe(II)-siderophore + NADP(+) + H(+) = 2 a Fe(III)-siderophore + NADPH</text>
        <dbReference type="Rhea" id="RHEA:28795"/>
        <dbReference type="Rhea" id="RHEA-COMP:11342"/>
        <dbReference type="Rhea" id="RHEA-COMP:11344"/>
        <dbReference type="ChEBI" id="CHEBI:15378"/>
        <dbReference type="ChEBI" id="CHEBI:29033"/>
        <dbReference type="ChEBI" id="CHEBI:29034"/>
        <dbReference type="ChEBI" id="CHEBI:57783"/>
        <dbReference type="ChEBI" id="CHEBI:58349"/>
        <dbReference type="EC" id="1.16.1.9"/>
    </reaction>
</comment>